<protein>
    <recommendedName>
        <fullName evidence="3">histidine kinase</fullName>
        <ecNumber evidence="3">2.7.13.3</ecNumber>
    </recommendedName>
</protein>
<proteinExistence type="predicted"/>
<keyword evidence="4" id="KW-1003">Cell membrane</keyword>
<evidence type="ECO:0000256" key="5">
    <source>
        <dbReference type="ARBA" id="ARBA00022679"/>
    </source>
</evidence>
<dbReference type="InterPro" id="IPR005467">
    <property type="entry name" value="His_kinase_dom"/>
</dbReference>
<accession>A0A9Q8IPG7</accession>
<evidence type="ECO:0000256" key="6">
    <source>
        <dbReference type="ARBA" id="ARBA00022692"/>
    </source>
</evidence>
<keyword evidence="6 11" id="KW-0812">Transmembrane</keyword>
<organism evidence="13 14">
    <name type="scientific">Apilactobacillus micheneri</name>
    <dbReference type="NCBI Taxonomy" id="1899430"/>
    <lineage>
        <taxon>Bacteria</taxon>
        <taxon>Bacillati</taxon>
        <taxon>Bacillota</taxon>
        <taxon>Bacilli</taxon>
        <taxon>Lactobacillales</taxon>
        <taxon>Lactobacillaceae</taxon>
        <taxon>Apilactobacillus</taxon>
    </lineage>
</organism>
<evidence type="ECO:0000259" key="12">
    <source>
        <dbReference type="PROSITE" id="PS50109"/>
    </source>
</evidence>
<dbReference type="GO" id="GO:0005886">
    <property type="term" value="C:plasma membrane"/>
    <property type="evidence" value="ECO:0007669"/>
    <property type="project" value="UniProtKB-SubCell"/>
</dbReference>
<feature type="domain" description="Histidine kinase" evidence="12">
    <location>
        <begin position="131"/>
        <end position="330"/>
    </location>
</feature>
<dbReference type="AlphaFoldDB" id="A0A9Q8IPG7"/>
<name>A0A9Q8IPG7_9LACO</name>
<evidence type="ECO:0000256" key="1">
    <source>
        <dbReference type="ARBA" id="ARBA00000085"/>
    </source>
</evidence>
<evidence type="ECO:0000256" key="10">
    <source>
        <dbReference type="ARBA" id="ARBA00023136"/>
    </source>
</evidence>
<evidence type="ECO:0000256" key="3">
    <source>
        <dbReference type="ARBA" id="ARBA00012438"/>
    </source>
</evidence>
<feature type="transmembrane region" description="Helical" evidence="11">
    <location>
        <begin position="21"/>
        <end position="43"/>
    </location>
</feature>
<evidence type="ECO:0000256" key="4">
    <source>
        <dbReference type="ARBA" id="ARBA00022475"/>
    </source>
</evidence>
<reference evidence="13" key="1">
    <citation type="submission" date="2018-08" db="EMBL/GenBank/DDBJ databases">
        <title>Comparative genomics of wild bee and flower associated Lactobacillus reveals potential adaptation to the bee host.</title>
        <authorList>
            <person name="Vuong H.Q."/>
            <person name="Mcfrederick Q.S."/>
        </authorList>
    </citation>
    <scope>NUCLEOTIDE SEQUENCE</scope>
    <source>
        <strain evidence="13">HV_63</strain>
    </source>
</reference>
<dbReference type="InterPro" id="IPR036890">
    <property type="entry name" value="HATPase_C_sf"/>
</dbReference>
<evidence type="ECO:0000256" key="8">
    <source>
        <dbReference type="ARBA" id="ARBA00022989"/>
    </source>
</evidence>
<keyword evidence="5" id="KW-0808">Transferase</keyword>
<dbReference type="PANTHER" id="PTHR45453:SF2">
    <property type="entry name" value="HISTIDINE KINASE"/>
    <property type="match status" value="1"/>
</dbReference>
<keyword evidence="9" id="KW-0902">Two-component regulatory system</keyword>
<dbReference type="GO" id="GO:0000155">
    <property type="term" value="F:phosphorelay sensor kinase activity"/>
    <property type="evidence" value="ECO:0007669"/>
    <property type="project" value="TreeGrafter"/>
</dbReference>
<keyword evidence="8 11" id="KW-1133">Transmembrane helix</keyword>
<evidence type="ECO:0000256" key="11">
    <source>
        <dbReference type="SAM" id="Phobius"/>
    </source>
</evidence>
<dbReference type="GO" id="GO:0016036">
    <property type="term" value="P:cellular response to phosphate starvation"/>
    <property type="evidence" value="ECO:0007669"/>
    <property type="project" value="TreeGrafter"/>
</dbReference>
<evidence type="ECO:0000256" key="2">
    <source>
        <dbReference type="ARBA" id="ARBA00004651"/>
    </source>
</evidence>
<dbReference type="InterPro" id="IPR050351">
    <property type="entry name" value="BphY/WalK/GraS-like"/>
</dbReference>
<gene>
    <name evidence="13" type="ORF">DY130_01735</name>
</gene>
<keyword evidence="10 11" id="KW-0472">Membrane</keyword>
<dbReference type="PANTHER" id="PTHR45453">
    <property type="entry name" value="PHOSPHATE REGULON SENSOR PROTEIN PHOR"/>
    <property type="match status" value="1"/>
</dbReference>
<dbReference type="SMART" id="SM00387">
    <property type="entry name" value="HATPase_c"/>
    <property type="match status" value="1"/>
</dbReference>
<dbReference type="Gene3D" id="3.30.565.10">
    <property type="entry name" value="Histidine kinase-like ATPase, C-terminal domain"/>
    <property type="match status" value="1"/>
</dbReference>
<keyword evidence="7 13" id="KW-0418">Kinase</keyword>
<dbReference type="EC" id="2.7.13.3" evidence="3"/>
<dbReference type="GO" id="GO:0004721">
    <property type="term" value="F:phosphoprotein phosphatase activity"/>
    <property type="evidence" value="ECO:0007669"/>
    <property type="project" value="TreeGrafter"/>
</dbReference>
<comment type="caution">
    <text evidence="13">The sequence shown here is derived from an EMBL/GenBank/DDBJ whole genome shotgun (WGS) entry which is preliminary data.</text>
</comment>
<dbReference type="PROSITE" id="PS50109">
    <property type="entry name" value="HIS_KIN"/>
    <property type="match status" value="1"/>
</dbReference>
<dbReference type="Pfam" id="PF02518">
    <property type="entry name" value="HATPase_c"/>
    <property type="match status" value="1"/>
</dbReference>
<dbReference type="InterPro" id="IPR003594">
    <property type="entry name" value="HATPase_dom"/>
</dbReference>
<sequence>MKEELVISWWNMNKNFLIFYIKSQIPLIVFYVLMFLLLVIMNYAYNLPSYFINDVFRYSSGGILTWLFIKMIIDLKKVHQLKFDNHLEKYQIDTPVENQMSLIIKKDRNKLINKLKNKDLKQKNRIDQMDLSSHEIKNDLTTLKINLESQNLNKNSMLEAVNNADYQLDMLLNYEKLFSDSNDFKFEWIYLDDLVEGILKNMSMQFINKQLIPNLNNLKIYVLSDKKWLYFCIEQLLSNAIKYSYDSTKITITFENNQLKVSNTGNTIDSSDIPRIFEKGFTGHNGHNNRLSTGLGLYLVKNICGKLNIRIVAKSYNNNTQFSLIFKKSMLNNNLTIL</sequence>
<evidence type="ECO:0000256" key="7">
    <source>
        <dbReference type="ARBA" id="ARBA00022777"/>
    </source>
</evidence>
<evidence type="ECO:0000313" key="14">
    <source>
        <dbReference type="Proteomes" id="UP000784700"/>
    </source>
</evidence>
<comment type="subcellular location">
    <subcellularLocation>
        <location evidence="2">Cell membrane</location>
        <topology evidence="2">Multi-pass membrane protein</topology>
    </subcellularLocation>
</comment>
<dbReference type="Proteomes" id="UP000784700">
    <property type="component" value="Unassembled WGS sequence"/>
</dbReference>
<evidence type="ECO:0000313" key="13">
    <source>
        <dbReference type="EMBL" id="TPR46263.1"/>
    </source>
</evidence>
<dbReference type="SUPFAM" id="SSF55874">
    <property type="entry name" value="ATPase domain of HSP90 chaperone/DNA topoisomerase II/histidine kinase"/>
    <property type="match status" value="1"/>
</dbReference>
<dbReference type="EMBL" id="QUBG01000001">
    <property type="protein sequence ID" value="TPR46263.1"/>
    <property type="molecule type" value="Genomic_DNA"/>
</dbReference>
<evidence type="ECO:0000256" key="9">
    <source>
        <dbReference type="ARBA" id="ARBA00023012"/>
    </source>
</evidence>
<comment type="catalytic activity">
    <reaction evidence="1">
        <text>ATP + protein L-histidine = ADP + protein N-phospho-L-histidine.</text>
        <dbReference type="EC" id="2.7.13.3"/>
    </reaction>
</comment>